<evidence type="ECO:0000259" key="9">
    <source>
        <dbReference type="Pfam" id="PF19407"/>
    </source>
</evidence>
<dbReference type="InterPro" id="IPR046022">
    <property type="entry name" value="DUF5979"/>
</dbReference>
<feature type="domain" description="SDR-like Ig" evidence="8">
    <location>
        <begin position="71"/>
        <end position="166"/>
    </location>
</feature>
<evidence type="ECO:0000259" key="10">
    <source>
        <dbReference type="Pfam" id="PF25548"/>
    </source>
</evidence>
<dbReference type="InterPro" id="IPR057686">
    <property type="entry name" value="DUF7926"/>
</dbReference>
<reference evidence="11 12" key="1">
    <citation type="submission" date="2018-11" db="EMBL/GenBank/DDBJ databases">
        <title>Genomes From Bacteria Associated with the Canine Oral Cavity: a Test Case for Automated Genome-Based Taxonomic Assignment.</title>
        <authorList>
            <person name="Coil D.A."/>
            <person name="Jospin G."/>
            <person name="Darling A.E."/>
            <person name="Wallis C."/>
            <person name="Davis I.J."/>
            <person name="Harris S."/>
            <person name="Eisen J.A."/>
            <person name="Holcombe L.J."/>
            <person name="O'Flynn C."/>
        </authorList>
    </citation>
    <scope>NUCLEOTIDE SEQUENCE [LARGE SCALE GENOMIC DNA]</scope>
    <source>
        <strain evidence="11 12">OH887_COT-365</strain>
    </source>
</reference>
<dbReference type="PANTHER" id="PTHR23303:SF15">
    <property type="entry name" value="COLOSSIN-A"/>
    <property type="match status" value="1"/>
</dbReference>
<dbReference type="Proteomes" id="UP000280819">
    <property type="component" value="Unassembled WGS sequence"/>
</dbReference>
<dbReference type="PANTHER" id="PTHR23303">
    <property type="entry name" value="CARBOXYPEPTIDASE REGULATORY REGION-CONTAINING"/>
    <property type="match status" value="1"/>
</dbReference>
<dbReference type="InterPro" id="IPR011252">
    <property type="entry name" value="Fibrogen-bd_dom1"/>
</dbReference>
<dbReference type="InterPro" id="IPR051417">
    <property type="entry name" value="SDr/BOS_complex"/>
</dbReference>
<gene>
    <name evidence="11" type="ORF">EII34_07065</name>
</gene>
<keyword evidence="5" id="KW-0572">Peptidoglycan-anchor</keyword>
<dbReference type="InterPro" id="IPR008966">
    <property type="entry name" value="Adhesion_dom_sf"/>
</dbReference>
<dbReference type="RefSeq" id="WP_124844335.1">
    <property type="nucleotide sequence ID" value="NZ_RQZG01000006.1"/>
</dbReference>
<feature type="compositionally biased region" description="Pro residues" evidence="6">
    <location>
        <begin position="859"/>
        <end position="884"/>
    </location>
</feature>
<evidence type="ECO:0000256" key="4">
    <source>
        <dbReference type="ARBA" id="ARBA00022729"/>
    </source>
</evidence>
<protein>
    <recommendedName>
        <fullName evidence="13">SdrD B-like protein</fullName>
    </recommendedName>
</protein>
<evidence type="ECO:0000256" key="1">
    <source>
        <dbReference type="ARBA" id="ARBA00004168"/>
    </source>
</evidence>
<feature type="domain" description="SD-repeat containing protein B" evidence="7">
    <location>
        <begin position="609"/>
        <end position="702"/>
    </location>
</feature>
<feature type="domain" description="SD-repeat containing protein B" evidence="7">
    <location>
        <begin position="734"/>
        <end position="850"/>
    </location>
</feature>
<keyword evidence="3" id="KW-0964">Secreted</keyword>
<dbReference type="GO" id="GO:0007155">
    <property type="term" value="P:cell adhesion"/>
    <property type="evidence" value="ECO:0007669"/>
    <property type="project" value="InterPro"/>
</dbReference>
<dbReference type="InterPro" id="IPR033764">
    <property type="entry name" value="Sdr_B"/>
</dbReference>
<keyword evidence="2" id="KW-0134">Cell wall</keyword>
<keyword evidence="4" id="KW-0732">Signal</keyword>
<dbReference type="Pfam" id="PF25548">
    <property type="entry name" value="DUF7926"/>
    <property type="match status" value="1"/>
</dbReference>
<dbReference type="SUPFAM" id="SSF49401">
    <property type="entry name" value="Bacterial adhesins"/>
    <property type="match status" value="1"/>
</dbReference>
<dbReference type="AlphaFoldDB" id="A0A3P1T7T9"/>
<evidence type="ECO:0000313" key="12">
    <source>
        <dbReference type="Proteomes" id="UP000280819"/>
    </source>
</evidence>
<accession>A0A3P1T7T9</accession>
<dbReference type="GO" id="GO:0005975">
    <property type="term" value="P:carbohydrate metabolic process"/>
    <property type="evidence" value="ECO:0007669"/>
    <property type="project" value="UniProtKB-ARBA"/>
</dbReference>
<dbReference type="InterPro" id="IPR041171">
    <property type="entry name" value="SDR_Ig"/>
</dbReference>
<evidence type="ECO:0000256" key="3">
    <source>
        <dbReference type="ARBA" id="ARBA00022525"/>
    </source>
</evidence>
<evidence type="ECO:0000256" key="2">
    <source>
        <dbReference type="ARBA" id="ARBA00022512"/>
    </source>
</evidence>
<dbReference type="EMBL" id="RQZG01000006">
    <property type="protein sequence ID" value="RRD05484.1"/>
    <property type="molecule type" value="Genomic_DNA"/>
</dbReference>
<name>A0A3P1T7T9_9ACTN</name>
<evidence type="ECO:0000313" key="11">
    <source>
        <dbReference type="EMBL" id="RRD05484.1"/>
    </source>
</evidence>
<feature type="region of interest" description="Disordered" evidence="6">
    <location>
        <begin position="807"/>
        <end position="893"/>
    </location>
</feature>
<sequence>MQPSLQANACQRVVAVVTGLLTVLAMFLIAGPAQEARADDNKGITFSELTLHETNTDGAVINDGTLSVGSRVKFSLSYDASQASVKPGDSFTVTPPAYMQIRETGTFPMKAADGSEAGSCVLRNIPAPSGQPWYKNVPEVTCTFGEAIRGMHDVAGTVDIGMSIDDVSDSATAEITINGRIETVPLPYGKPIGPSPFTSSNWAGKWASSPYRESTAIQWTIYAGGPWLAKHYKPGETVVITDRLGSGHLLATNAGDQRVGTLSEICPDPSVPHGYGSKEVARVGKDLGKGFTLSMVENDARTEMQVEYSGPFKQECNYNLTYHTAFPEGAKITRGQRYENSGEFVGRNHTVTAATHYVQTFDATIRYRKGFGSFKVVKLVDGAGFPADQKFDVTINYELPQGRTAADYPDWKAPSNPTKYTVAVGIGTTYEETFPEGTKVTVTEEVISANPAPETGLWGDFRFSSSEQGVTIAPDGRSATFAVVDQKALALELTNTWLPKEFAPFKVTKNVVPAGLGADQEFPVAYECDSMGNRNTPATGKLTIRPGKESTVGEFPVGTSCRITSEDDVLIAEHSIVSKDLGETVTIAKGGANTVTVTNTYRANEIPVSIGDHVWHDVNRDGLQSEGEAPIADVKVTLKDADGKELRSTTTNAEGYYYFVDLVAGQKYGLTFTAPENGVFTTQDVTGGDDAKDSDVDAEGNLAFTAPAKGRNEAGPGKADDPTLDAGIVWPKVSVGDRVWWDDDRDGQQDEGEKPAAGVSVVLKDGQGGTVAETTTDDNGWYAFRDLQPSTEYQMLFTLPTGAAWTTANQGDDATDSDVDPNGTVRFTSPASGMNEVAPGRADDPTIDAGLVRPEPTKEVPPTPQPSTPQPPRETPNKPQPPATRPGLPKTGH</sequence>
<organism evidence="11 12">
    <name type="scientific">Arachnia propionica</name>
    <dbReference type="NCBI Taxonomy" id="1750"/>
    <lineage>
        <taxon>Bacteria</taxon>
        <taxon>Bacillati</taxon>
        <taxon>Actinomycetota</taxon>
        <taxon>Actinomycetes</taxon>
        <taxon>Propionibacteriales</taxon>
        <taxon>Propionibacteriaceae</taxon>
        <taxon>Arachnia</taxon>
    </lineage>
</organism>
<dbReference type="SUPFAM" id="SSF117074">
    <property type="entry name" value="Hypothetical protein PA1324"/>
    <property type="match status" value="2"/>
</dbReference>
<feature type="domain" description="DUF7926" evidence="10">
    <location>
        <begin position="204"/>
        <end position="370"/>
    </location>
</feature>
<dbReference type="OrthoDB" id="3727282at2"/>
<feature type="domain" description="DUF5979" evidence="9">
    <location>
        <begin position="505"/>
        <end position="601"/>
    </location>
</feature>
<comment type="caution">
    <text evidence="11">The sequence shown here is derived from an EMBL/GenBank/DDBJ whole genome shotgun (WGS) entry which is preliminary data.</text>
</comment>
<dbReference type="Pfam" id="PF17961">
    <property type="entry name" value="Big_8"/>
    <property type="match status" value="1"/>
</dbReference>
<evidence type="ECO:0000259" key="7">
    <source>
        <dbReference type="Pfam" id="PF17210"/>
    </source>
</evidence>
<dbReference type="Gene3D" id="2.60.40.1280">
    <property type="match status" value="1"/>
</dbReference>
<evidence type="ECO:0000256" key="5">
    <source>
        <dbReference type="ARBA" id="ARBA00023088"/>
    </source>
</evidence>
<comment type="subcellular location">
    <subcellularLocation>
        <location evidence="1">Secreted</location>
        <location evidence="1">Cell wall</location>
        <topology evidence="1">Peptidoglycan-anchor</topology>
    </subcellularLocation>
</comment>
<dbReference type="Pfam" id="PF19407">
    <property type="entry name" value="DUF5979"/>
    <property type="match status" value="1"/>
</dbReference>
<dbReference type="Gene3D" id="2.60.40.10">
    <property type="entry name" value="Immunoglobulins"/>
    <property type="match status" value="2"/>
</dbReference>
<dbReference type="InterPro" id="IPR013783">
    <property type="entry name" value="Ig-like_fold"/>
</dbReference>
<evidence type="ECO:0000259" key="8">
    <source>
        <dbReference type="Pfam" id="PF17961"/>
    </source>
</evidence>
<evidence type="ECO:0008006" key="13">
    <source>
        <dbReference type="Google" id="ProtNLM"/>
    </source>
</evidence>
<proteinExistence type="predicted"/>
<dbReference type="Pfam" id="PF17210">
    <property type="entry name" value="SdrD_B"/>
    <property type="match status" value="2"/>
</dbReference>
<evidence type="ECO:0000256" key="6">
    <source>
        <dbReference type="SAM" id="MobiDB-lite"/>
    </source>
</evidence>